<dbReference type="GO" id="GO:0005737">
    <property type="term" value="C:cytoplasm"/>
    <property type="evidence" value="ECO:0007669"/>
    <property type="project" value="TreeGrafter"/>
</dbReference>
<evidence type="ECO:0000313" key="2">
    <source>
        <dbReference type="EMBL" id="TDC63253.1"/>
    </source>
</evidence>
<dbReference type="InterPro" id="IPR016181">
    <property type="entry name" value="Acyl_CoA_acyltransferase"/>
</dbReference>
<dbReference type="AlphaFoldDB" id="A0A4R4SNL5"/>
<dbReference type="GO" id="GO:1990189">
    <property type="term" value="F:protein N-terminal-serine acetyltransferase activity"/>
    <property type="evidence" value="ECO:0007669"/>
    <property type="project" value="TreeGrafter"/>
</dbReference>
<dbReference type="PROSITE" id="PS51186">
    <property type="entry name" value="GNAT"/>
    <property type="match status" value="1"/>
</dbReference>
<name>A0A4R4SNL5_9ACTN</name>
<protein>
    <submittedName>
        <fullName evidence="2">N-acetyltransferase</fullName>
    </submittedName>
</protein>
<dbReference type="Gene3D" id="3.40.630.30">
    <property type="match status" value="1"/>
</dbReference>
<sequence length="178" mass="20004">MTPPDIDAGWLRLRPFTDADIDWVHRVSLDPALERFIDLPSPYLREHAAYFVERLAVEGWRSGTRAEFLAEDAGTAGRLGRVGLHLRGDRTAEIGFWVAPTSRGRGVAPTAARAVCRWAFAELGLDHVEWRAEVGNDASRRVAEKIGFRVEATLRRRLVHRGERVDAWVGSLLPAELR</sequence>
<proteinExistence type="predicted"/>
<dbReference type="PANTHER" id="PTHR43441:SF10">
    <property type="entry name" value="ACETYLTRANSFERASE"/>
    <property type="match status" value="1"/>
</dbReference>
<dbReference type="InterPro" id="IPR000182">
    <property type="entry name" value="GNAT_dom"/>
</dbReference>
<dbReference type="Pfam" id="PF13302">
    <property type="entry name" value="Acetyltransf_3"/>
    <property type="match status" value="1"/>
</dbReference>
<evidence type="ECO:0000259" key="1">
    <source>
        <dbReference type="PROSITE" id="PS51186"/>
    </source>
</evidence>
<gene>
    <name evidence="2" type="ORF">E1283_32690</name>
</gene>
<dbReference type="OrthoDB" id="9795188at2"/>
<accession>A0A4R4SNL5</accession>
<keyword evidence="3" id="KW-1185">Reference proteome</keyword>
<feature type="domain" description="N-acetyltransferase" evidence="1">
    <location>
        <begin position="11"/>
        <end position="174"/>
    </location>
</feature>
<evidence type="ECO:0000313" key="3">
    <source>
        <dbReference type="Proteomes" id="UP000295345"/>
    </source>
</evidence>
<dbReference type="RefSeq" id="WP_132821792.1">
    <property type="nucleotide sequence ID" value="NZ_SMKI01000573.1"/>
</dbReference>
<organism evidence="2 3">
    <name type="scientific">Streptomyces hainanensis</name>
    <dbReference type="NCBI Taxonomy" id="402648"/>
    <lineage>
        <taxon>Bacteria</taxon>
        <taxon>Bacillati</taxon>
        <taxon>Actinomycetota</taxon>
        <taxon>Actinomycetes</taxon>
        <taxon>Kitasatosporales</taxon>
        <taxon>Streptomycetaceae</taxon>
        <taxon>Streptomyces</taxon>
    </lineage>
</organism>
<dbReference type="InterPro" id="IPR051908">
    <property type="entry name" value="Ribosomal_N-acetyltransferase"/>
</dbReference>
<keyword evidence="2" id="KW-0808">Transferase</keyword>
<reference evidence="2 3" key="1">
    <citation type="submission" date="2019-03" db="EMBL/GenBank/DDBJ databases">
        <title>Draft genome sequences of novel Actinobacteria.</title>
        <authorList>
            <person name="Sahin N."/>
            <person name="Ay H."/>
            <person name="Saygin H."/>
        </authorList>
    </citation>
    <scope>NUCLEOTIDE SEQUENCE [LARGE SCALE GENOMIC DNA]</scope>
    <source>
        <strain evidence="2 3">DSM 41900</strain>
    </source>
</reference>
<dbReference type="GO" id="GO:0008999">
    <property type="term" value="F:protein-N-terminal-alanine acetyltransferase activity"/>
    <property type="evidence" value="ECO:0007669"/>
    <property type="project" value="TreeGrafter"/>
</dbReference>
<dbReference type="SUPFAM" id="SSF55729">
    <property type="entry name" value="Acyl-CoA N-acyltransferases (Nat)"/>
    <property type="match status" value="1"/>
</dbReference>
<dbReference type="PANTHER" id="PTHR43441">
    <property type="entry name" value="RIBOSOMAL-PROTEIN-SERINE ACETYLTRANSFERASE"/>
    <property type="match status" value="1"/>
</dbReference>
<dbReference type="EMBL" id="SMKI01000573">
    <property type="protein sequence ID" value="TDC63253.1"/>
    <property type="molecule type" value="Genomic_DNA"/>
</dbReference>
<comment type="caution">
    <text evidence="2">The sequence shown here is derived from an EMBL/GenBank/DDBJ whole genome shotgun (WGS) entry which is preliminary data.</text>
</comment>
<dbReference type="Proteomes" id="UP000295345">
    <property type="component" value="Unassembled WGS sequence"/>
</dbReference>